<keyword evidence="1" id="KW-1133">Transmembrane helix</keyword>
<keyword evidence="1" id="KW-0812">Transmembrane</keyword>
<accession>A0ABS2R8D5</accession>
<dbReference type="Proteomes" id="UP000823485">
    <property type="component" value="Unassembled WGS sequence"/>
</dbReference>
<name>A0ABS2R8D5_9BACI</name>
<evidence type="ECO:0000313" key="3">
    <source>
        <dbReference type="Proteomes" id="UP000823485"/>
    </source>
</evidence>
<proteinExistence type="predicted"/>
<comment type="caution">
    <text evidence="2">The sequence shown here is derived from an EMBL/GenBank/DDBJ whole genome shotgun (WGS) entry which is preliminary data.</text>
</comment>
<sequence length="36" mass="4176">MENTFLIVFLYIIVPLLGFLATYILTKYKNREGGHS</sequence>
<evidence type="ECO:0000256" key="1">
    <source>
        <dbReference type="SAM" id="Phobius"/>
    </source>
</evidence>
<evidence type="ECO:0000313" key="2">
    <source>
        <dbReference type="EMBL" id="MBM7715911.1"/>
    </source>
</evidence>
<reference evidence="2 3" key="1">
    <citation type="submission" date="2021-01" db="EMBL/GenBank/DDBJ databases">
        <title>Genomic Encyclopedia of Type Strains, Phase IV (KMG-IV): sequencing the most valuable type-strain genomes for metagenomic binning, comparative biology and taxonomic classification.</title>
        <authorList>
            <person name="Goeker M."/>
        </authorList>
    </citation>
    <scope>NUCLEOTIDE SEQUENCE [LARGE SCALE GENOMIC DNA]</scope>
    <source>
        <strain evidence="2 3">DSM 105453</strain>
    </source>
</reference>
<organism evidence="2 3">
    <name type="scientific">Siminovitchia thermophila</name>
    <dbReference type="NCBI Taxonomy" id="1245522"/>
    <lineage>
        <taxon>Bacteria</taxon>
        <taxon>Bacillati</taxon>
        <taxon>Bacillota</taxon>
        <taxon>Bacilli</taxon>
        <taxon>Bacillales</taxon>
        <taxon>Bacillaceae</taxon>
        <taxon>Siminovitchia</taxon>
    </lineage>
</organism>
<protein>
    <submittedName>
        <fullName evidence="2">Multisubunit Na+/H+ antiporter MnhF subunit</fullName>
    </submittedName>
</protein>
<feature type="transmembrane region" description="Helical" evidence="1">
    <location>
        <begin position="6"/>
        <end position="26"/>
    </location>
</feature>
<dbReference type="EMBL" id="JAFBFH010000020">
    <property type="protein sequence ID" value="MBM7715911.1"/>
    <property type="molecule type" value="Genomic_DNA"/>
</dbReference>
<keyword evidence="3" id="KW-1185">Reference proteome</keyword>
<keyword evidence="1" id="KW-0472">Membrane</keyword>
<gene>
    <name evidence="2" type="ORF">JOC94_002922</name>
</gene>